<keyword evidence="3" id="KW-0812">Transmembrane</keyword>
<keyword evidence="1" id="KW-0175">Coiled coil</keyword>
<feature type="coiled-coil region" evidence="1">
    <location>
        <begin position="225"/>
        <end position="266"/>
    </location>
</feature>
<evidence type="ECO:0000256" key="3">
    <source>
        <dbReference type="SAM" id="Phobius"/>
    </source>
</evidence>
<dbReference type="Proteomes" id="UP000182321">
    <property type="component" value="Unassembled WGS sequence"/>
</dbReference>
<feature type="compositionally biased region" description="Basic and acidic residues" evidence="2">
    <location>
        <begin position="168"/>
        <end position="182"/>
    </location>
</feature>
<dbReference type="EMBL" id="FNZX01000003">
    <property type="protein sequence ID" value="SEK17551.1"/>
    <property type="molecule type" value="Genomic_DNA"/>
</dbReference>
<keyword evidence="6" id="KW-1185">Reference proteome</keyword>
<feature type="coiled-coil region" evidence="1">
    <location>
        <begin position="721"/>
        <end position="748"/>
    </location>
</feature>
<feature type="region of interest" description="Disordered" evidence="2">
    <location>
        <begin position="152"/>
        <end position="207"/>
    </location>
</feature>
<feature type="region of interest" description="Disordered" evidence="2">
    <location>
        <begin position="36"/>
        <end position="59"/>
    </location>
</feature>
<dbReference type="RefSeq" id="WP_074788615.1">
    <property type="nucleotide sequence ID" value="NZ_FNZX01000003.1"/>
</dbReference>
<dbReference type="AlphaFoldDB" id="A0A1H7EUN9"/>
<evidence type="ECO:0000256" key="1">
    <source>
        <dbReference type="SAM" id="Coils"/>
    </source>
</evidence>
<feature type="chain" id="PRO_5010360976" evidence="4">
    <location>
        <begin position="29"/>
        <end position="954"/>
    </location>
</feature>
<feature type="region of interest" description="Disordered" evidence="2">
    <location>
        <begin position="74"/>
        <end position="111"/>
    </location>
</feature>
<feature type="compositionally biased region" description="Acidic residues" evidence="2">
    <location>
        <begin position="873"/>
        <end position="884"/>
    </location>
</feature>
<name>A0A1H7EUN9_9FIRM</name>
<feature type="signal peptide" evidence="4">
    <location>
        <begin position="1"/>
        <end position="28"/>
    </location>
</feature>
<sequence length="954" mass="102257">MRKNVVKAMSVGLSAITIASTLSVPVLADELDPQQTSANAGQATPAPEQAAPAAEQQVPTTPVTNYIVEVANEIAPNNSNTTPATTDVPVAGADTSEGSSQESSNYSSGAATVEEIPAAEPAENNSVAPTQSEVDKHLQGSSDSLYELAGEEKAGAEETPVVANNNEETPKTEESLGTKQVEEANANAEKANAKANQSEDKASQSANSADIAATKALNTATQEDIDAAKTALDTAKTDLKQAQEDAKAAEDAVQDASDKLNEVLSENGLMYVDEKTEEIGYVKASNLDDLLVIIRGKKNGEEITEDEWGSLAGPAKTAILEAYNALVSAQKDLKAAEKNANDAQADVTAIEGSYEYKIAVQKDIIDGKATDDKKADAEKEIAKLSFESHYKANVDSIDIKTDADGKSYYVVNYICKDENGNDIKNEDGSYKTEPKNIRIVVSDEGVSLSEVTVTVVPAHYENAEGKPIVAEGNTIIVSADDSMYAIDKTAGKKLDENEVPEGANRETTYSYEKYIVRYEQQEGEEAKSEHTKSGFETMENNVKRFVAKGEKVTIYCYDEKNGILIKEYHVTGEEKNLQSVLPGKGCRFFVVGHKAVTSVPVYSESEAIIETVTATYTDIKTEEETFSSNKKINQKDYEKKVAEYKQSYPEEKGYVVTVEQYNKNKKSYKVTIKQTKTKTVTTQKAYAAEQLTYVESTIVYTDSTPEQIISSNGIGQAKTDYTNATGAKKAADEDVENAKNKVADIRGTEATEEAEEVPGVIGKVIDAVKKVLELKAVSENDNSQLAVIEGVVNSASAKYDAAVAKKAANDAAANAGTTLSLIISGEPVKYPSVTTATTVEEADETVIPDDAVPAAGQTRTTRTRRTAANNAVAEEETTTIDEAETPLAGGDADDAVVEDTEDTTTVEEDLVPLAGEAQKGFFARTWWGWLLLIIAVLTGSTAYAKKKADAKKVK</sequence>
<keyword evidence="3" id="KW-1133">Transmembrane helix</keyword>
<feature type="compositionally biased region" description="Low complexity" evidence="2">
    <location>
        <begin position="183"/>
        <end position="196"/>
    </location>
</feature>
<protein>
    <submittedName>
        <fullName evidence="5">Uncharacterized protein</fullName>
    </submittedName>
</protein>
<feature type="compositionally biased region" description="Low complexity" evidence="2">
    <location>
        <begin position="96"/>
        <end position="111"/>
    </location>
</feature>
<gene>
    <name evidence="5" type="ORF">SAMN02910377_00064</name>
</gene>
<organism evidence="5 6">
    <name type="scientific">Pseudobutyrivibrio ruminis</name>
    <dbReference type="NCBI Taxonomy" id="46206"/>
    <lineage>
        <taxon>Bacteria</taxon>
        <taxon>Bacillati</taxon>
        <taxon>Bacillota</taxon>
        <taxon>Clostridia</taxon>
        <taxon>Lachnospirales</taxon>
        <taxon>Lachnospiraceae</taxon>
        <taxon>Pseudobutyrivibrio</taxon>
    </lineage>
</organism>
<feature type="transmembrane region" description="Helical" evidence="3">
    <location>
        <begin position="926"/>
        <end position="944"/>
    </location>
</feature>
<evidence type="ECO:0000313" key="6">
    <source>
        <dbReference type="Proteomes" id="UP000182321"/>
    </source>
</evidence>
<evidence type="ECO:0000256" key="2">
    <source>
        <dbReference type="SAM" id="MobiDB-lite"/>
    </source>
</evidence>
<feature type="region of interest" description="Disordered" evidence="2">
    <location>
        <begin position="120"/>
        <end position="139"/>
    </location>
</feature>
<feature type="compositionally biased region" description="Low complexity" evidence="2">
    <location>
        <begin position="42"/>
        <end position="59"/>
    </location>
</feature>
<proteinExistence type="predicted"/>
<evidence type="ECO:0000313" key="5">
    <source>
        <dbReference type="EMBL" id="SEK17551.1"/>
    </source>
</evidence>
<feature type="region of interest" description="Disordered" evidence="2">
    <location>
        <begin position="856"/>
        <end position="894"/>
    </location>
</feature>
<evidence type="ECO:0000256" key="4">
    <source>
        <dbReference type="SAM" id="SignalP"/>
    </source>
</evidence>
<keyword evidence="4" id="KW-0732">Signal</keyword>
<reference evidence="6" key="1">
    <citation type="submission" date="2016-10" db="EMBL/GenBank/DDBJ databases">
        <authorList>
            <person name="Varghese N."/>
        </authorList>
    </citation>
    <scope>NUCLEOTIDE SEQUENCE [LARGE SCALE GENOMIC DNA]</scope>
    <source>
        <strain evidence="6">ACV-9</strain>
    </source>
</reference>
<feature type="coiled-coil region" evidence="1">
    <location>
        <begin position="319"/>
        <end position="353"/>
    </location>
</feature>
<keyword evidence="3" id="KW-0472">Membrane</keyword>
<accession>A0A1H7EUN9</accession>
<feature type="compositionally biased region" description="Low complexity" evidence="2">
    <location>
        <begin position="75"/>
        <end position="86"/>
    </location>
</feature>